<keyword evidence="2" id="KW-1185">Reference proteome</keyword>
<dbReference type="Proteomes" id="UP000800038">
    <property type="component" value="Unassembled WGS sequence"/>
</dbReference>
<evidence type="ECO:0000313" key="1">
    <source>
        <dbReference type="EMBL" id="KAF1934695.1"/>
    </source>
</evidence>
<reference evidence="1" key="1">
    <citation type="journal article" date="2020" name="Stud. Mycol.">
        <title>101 Dothideomycetes genomes: a test case for predicting lifestyles and emergence of pathogens.</title>
        <authorList>
            <person name="Haridas S."/>
            <person name="Albert R."/>
            <person name="Binder M."/>
            <person name="Bloem J."/>
            <person name="Labutti K."/>
            <person name="Salamov A."/>
            <person name="Andreopoulos B."/>
            <person name="Baker S."/>
            <person name="Barry K."/>
            <person name="Bills G."/>
            <person name="Bluhm B."/>
            <person name="Cannon C."/>
            <person name="Castanera R."/>
            <person name="Culley D."/>
            <person name="Daum C."/>
            <person name="Ezra D."/>
            <person name="Gonzalez J."/>
            <person name="Henrissat B."/>
            <person name="Kuo A."/>
            <person name="Liang C."/>
            <person name="Lipzen A."/>
            <person name="Lutzoni F."/>
            <person name="Magnuson J."/>
            <person name="Mondo S."/>
            <person name="Nolan M."/>
            <person name="Ohm R."/>
            <person name="Pangilinan J."/>
            <person name="Park H.-J."/>
            <person name="Ramirez L."/>
            <person name="Alfaro M."/>
            <person name="Sun H."/>
            <person name="Tritt A."/>
            <person name="Yoshinaga Y."/>
            <person name="Zwiers L.-H."/>
            <person name="Turgeon B."/>
            <person name="Goodwin S."/>
            <person name="Spatafora J."/>
            <person name="Crous P."/>
            <person name="Grigoriev I."/>
        </authorList>
    </citation>
    <scope>NUCLEOTIDE SEQUENCE</scope>
    <source>
        <strain evidence="1">CBS 161.51</strain>
    </source>
</reference>
<name>A0A6A5S1W0_9PLEO</name>
<evidence type="ECO:0000313" key="2">
    <source>
        <dbReference type="Proteomes" id="UP000800038"/>
    </source>
</evidence>
<dbReference type="EMBL" id="ML976400">
    <property type="protein sequence ID" value="KAF1934695.1"/>
    <property type="molecule type" value="Genomic_DNA"/>
</dbReference>
<proteinExistence type="predicted"/>
<gene>
    <name evidence="1" type="ORF">EJ02DRAFT_460989</name>
</gene>
<organism evidence="1 2">
    <name type="scientific">Clathrospora elynae</name>
    <dbReference type="NCBI Taxonomy" id="706981"/>
    <lineage>
        <taxon>Eukaryota</taxon>
        <taxon>Fungi</taxon>
        <taxon>Dikarya</taxon>
        <taxon>Ascomycota</taxon>
        <taxon>Pezizomycotina</taxon>
        <taxon>Dothideomycetes</taxon>
        <taxon>Pleosporomycetidae</taxon>
        <taxon>Pleosporales</taxon>
        <taxon>Diademaceae</taxon>
        <taxon>Clathrospora</taxon>
    </lineage>
</organism>
<sequence>MSACFNQQKQAGDQRAGVCYNLRITCCEKLFEALAAAISSNAQALKAVTICRMLLDSNRRLQSKVPEGQHASVVAWVKSVMEAKVTDMDGKITGNIIDLSDLEPAVLQSAHDVGKDLMDLVAR</sequence>
<accession>A0A6A5S1W0</accession>
<dbReference type="AlphaFoldDB" id="A0A6A5S1W0"/>
<protein>
    <submittedName>
        <fullName evidence="1">Uncharacterized protein</fullName>
    </submittedName>
</protein>